<evidence type="ECO:0000313" key="6">
    <source>
        <dbReference type="Proteomes" id="UP000758603"/>
    </source>
</evidence>
<dbReference type="RefSeq" id="XP_045960264.1">
    <property type="nucleotide sequence ID" value="XM_046108796.1"/>
</dbReference>
<dbReference type="PANTHER" id="PTHR43477:SF1">
    <property type="entry name" value="DIHYDROANTICAPSIN 7-DEHYDROGENASE"/>
    <property type="match status" value="1"/>
</dbReference>
<dbReference type="InterPro" id="IPR002347">
    <property type="entry name" value="SDR_fam"/>
</dbReference>
<dbReference type="SUPFAM" id="SSF51735">
    <property type="entry name" value="NAD(P)-binding Rossmann-fold domains"/>
    <property type="match status" value="1"/>
</dbReference>
<evidence type="ECO:0000259" key="4">
    <source>
        <dbReference type="SMART" id="SM00822"/>
    </source>
</evidence>
<dbReference type="InterPro" id="IPR057571">
    <property type="entry name" value="SDR_PhqE-like"/>
</dbReference>
<evidence type="ECO:0000256" key="3">
    <source>
        <dbReference type="ARBA" id="ARBA00023002"/>
    </source>
</evidence>
<dbReference type="Pfam" id="PF23441">
    <property type="entry name" value="SDR"/>
    <property type="match status" value="1"/>
</dbReference>
<keyword evidence="3" id="KW-0560">Oxidoreductase</keyword>
<keyword evidence="6" id="KW-1185">Reference proteome</keyword>
<dbReference type="Gene3D" id="3.40.50.720">
    <property type="entry name" value="NAD(P)-binding Rossmann-like Domain"/>
    <property type="match status" value="1"/>
</dbReference>
<dbReference type="CDD" id="cd05233">
    <property type="entry name" value="SDR_c"/>
    <property type="match status" value="1"/>
</dbReference>
<evidence type="ECO:0000256" key="1">
    <source>
        <dbReference type="ARBA" id="ARBA00006484"/>
    </source>
</evidence>
<dbReference type="AlphaFoldDB" id="A0A9P8UQ41"/>
<dbReference type="InterPro" id="IPR051122">
    <property type="entry name" value="SDR_DHRS6-like"/>
</dbReference>
<evidence type="ECO:0000313" key="5">
    <source>
        <dbReference type="EMBL" id="KAH6655999.1"/>
    </source>
</evidence>
<name>A0A9P8UQ41_9PEZI</name>
<comment type="similarity">
    <text evidence="1">Belongs to the short-chain dehydrogenases/reductases (SDR) family.</text>
</comment>
<dbReference type="GeneID" id="70137687"/>
<dbReference type="InterPro" id="IPR057326">
    <property type="entry name" value="KR_dom"/>
</dbReference>
<feature type="domain" description="Ketoreductase" evidence="4">
    <location>
        <begin position="12"/>
        <end position="199"/>
    </location>
</feature>
<proteinExistence type="inferred from homology"/>
<dbReference type="SMART" id="SM00822">
    <property type="entry name" value="PKS_KR"/>
    <property type="match status" value="1"/>
</dbReference>
<dbReference type="InterPro" id="IPR036291">
    <property type="entry name" value="NAD(P)-bd_dom_sf"/>
</dbReference>
<accession>A0A9P8UQ41</accession>
<dbReference type="EMBL" id="JAGPXC010000003">
    <property type="protein sequence ID" value="KAH6655999.1"/>
    <property type="molecule type" value="Genomic_DNA"/>
</dbReference>
<reference evidence="5" key="1">
    <citation type="journal article" date="2021" name="Nat. Commun.">
        <title>Genetic determinants of endophytism in the Arabidopsis root mycobiome.</title>
        <authorList>
            <person name="Mesny F."/>
            <person name="Miyauchi S."/>
            <person name="Thiergart T."/>
            <person name="Pickel B."/>
            <person name="Atanasova L."/>
            <person name="Karlsson M."/>
            <person name="Huettel B."/>
            <person name="Barry K.W."/>
            <person name="Haridas S."/>
            <person name="Chen C."/>
            <person name="Bauer D."/>
            <person name="Andreopoulos W."/>
            <person name="Pangilinan J."/>
            <person name="LaButti K."/>
            <person name="Riley R."/>
            <person name="Lipzen A."/>
            <person name="Clum A."/>
            <person name="Drula E."/>
            <person name="Henrissat B."/>
            <person name="Kohler A."/>
            <person name="Grigoriev I.V."/>
            <person name="Martin F.M."/>
            <person name="Hacquard S."/>
        </authorList>
    </citation>
    <scope>NUCLEOTIDE SEQUENCE</scope>
    <source>
        <strain evidence="5">MPI-SDFR-AT-0073</strain>
    </source>
</reference>
<keyword evidence="2" id="KW-0521">NADP</keyword>
<dbReference type="GO" id="GO:0016491">
    <property type="term" value="F:oxidoreductase activity"/>
    <property type="evidence" value="ECO:0007669"/>
    <property type="project" value="UniProtKB-KW"/>
</dbReference>
<evidence type="ECO:0000256" key="2">
    <source>
        <dbReference type="ARBA" id="ARBA00022857"/>
    </source>
</evidence>
<comment type="caution">
    <text evidence="5">The sequence shown here is derived from an EMBL/GenBank/DDBJ whole genome shotgun (WGS) entry which is preliminary data.</text>
</comment>
<protein>
    <recommendedName>
        <fullName evidence="4">Ketoreductase domain-containing protein</fullName>
    </recommendedName>
</protein>
<dbReference type="PRINTS" id="PR00081">
    <property type="entry name" value="GDHRDH"/>
</dbReference>
<gene>
    <name evidence="5" type="ORF">BKA67DRAFT_676049</name>
</gene>
<dbReference type="Proteomes" id="UP000758603">
    <property type="component" value="Unassembled WGS sequence"/>
</dbReference>
<dbReference type="PANTHER" id="PTHR43477">
    <property type="entry name" value="DIHYDROANTICAPSIN 7-DEHYDROGENASE"/>
    <property type="match status" value="1"/>
</dbReference>
<dbReference type="OrthoDB" id="294295at2759"/>
<sequence length="257" mass="26908">MGGSYEQKLLARVVLIVGGTSGIGFAVAQASISEGAHVIIVSSQPEKVTSAIGRLKNLCPSGSVTGRTCDLSDADDLEDKLEQLFQSIEGPLDHIIFTAATTPAMVPVSGLNVNIIRQASSLSFMAPLLVAKVGAKHLRPGHESSITLTGGSVGERPQGNWVLPAAYAAAIPGMARGLALELKPTRVNVVSPGATMTEIWNPMPAEIRQGTWQAIAQGHTTGKMGRPQDVAEAYVYLMKDWNSSGSVVHSNGGVLLM</sequence>
<organism evidence="5 6">
    <name type="scientific">Truncatella angustata</name>
    <dbReference type="NCBI Taxonomy" id="152316"/>
    <lineage>
        <taxon>Eukaryota</taxon>
        <taxon>Fungi</taxon>
        <taxon>Dikarya</taxon>
        <taxon>Ascomycota</taxon>
        <taxon>Pezizomycotina</taxon>
        <taxon>Sordariomycetes</taxon>
        <taxon>Xylariomycetidae</taxon>
        <taxon>Amphisphaeriales</taxon>
        <taxon>Sporocadaceae</taxon>
        <taxon>Truncatella</taxon>
    </lineage>
</organism>